<dbReference type="InterPro" id="IPR036412">
    <property type="entry name" value="HAD-like_sf"/>
</dbReference>
<dbReference type="PANTHER" id="PTHR10000">
    <property type="entry name" value="PHOSPHOSERINE PHOSPHATASE"/>
    <property type="match status" value="1"/>
</dbReference>
<accession>A0A7R7DVK4</accession>
<keyword evidence="1" id="KW-0378">Hydrolase</keyword>
<dbReference type="GO" id="GO:0016791">
    <property type="term" value="F:phosphatase activity"/>
    <property type="evidence" value="ECO:0007669"/>
    <property type="project" value="UniProtKB-ARBA"/>
</dbReference>
<reference evidence="1 2" key="1">
    <citation type="submission" date="2020-08" db="EMBL/GenBank/DDBJ databases">
        <title>Whole genome shotgun sequence of Actinocatenispora thailandica NBRC 105041.</title>
        <authorList>
            <person name="Komaki H."/>
            <person name="Tamura T."/>
        </authorList>
    </citation>
    <scope>NUCLEOTIDE SEQUENCE [LARGE SCALE GENOMIC DNA]</scope>
    <source>
        <strain evidence="1 2">NBRC 105041</strain>
    </source>
</reference>
<dbReference type="PANTHER" id="PTHR10000:SF8">
    <property type="entry name" value="HAD SUPERFAMILY HYDROLASE-LIKE, TYPE 3"/>
    <property type="match status" value="1"/>
</dbReference>
<proteinExistence type="predicted"/>
<protein>
    <submittedName>
        <fullName evidence="1">Hydrolase</fullName>
    </submittedName>
</protein>
<evidence type="ECO:0000313" key="1">
    <source>
        <dbReference type="EMBL" id="BCJ38667.1"/>
    </source>
</evidence>
<dbReference type="Pfam" id="PF08282">
    <property type="entry name" value="Hydrolase_3"/>
    <property type="match status" value="1"/>
</dbReference>
<dbReference type="Gene3D" id="3.30.1240.10">
    <property type="match status" value="1"/>
</dbReference>
<dbReference type="KEGG" id="atl:Athai_61700"/>
<gene>
    <name evidence="1" type="ORF">Athai_61700</name>
</gene>
<keyword evidence="2" id="KW-1185">Reference proteome</keyword>
<dbReference type="Gene3D" id="3.40.50.1000">
    <property type="entry name" value="HAD superfamily/HAD-like"/>
    <property type="match status" value="1"/>
</dbReference>
<dbReference type="SUPFAM" id="SSF56784">
    <property type="entry name" value="HAD-like"/>
    <property type="match status" value="1"/>
</dbReference>
<dbReference type="InterPro" id="IPR023214">
    <property type="entry name" value="HAD_sf"/>
</dbReference>
<dbReference type="GO" id="GO:0000287">
    <property type="term" value="F:magnesium ion binding"/>
    <property type="evidence" value="ECO:0007669"/>
    <property type="project" value="TreeGrafter"/>
</dbReference>
<dbReference type="AlphaFoldDB" id="A0A7R7DVK4"/>
<evidence type="ECO:0000313" key="2">
    <source>
        <dbReference type="Proteomes" id="UP000611640"/>
    </source>
</evidence>
<sequence>MRSSLPKLVATDMDGTLVRSDGTVSDRSHEVLARLRANGVVLVGATGRGPRLIELTMRDLGPSDYLVLAQGAHIYDTSGAAPVLLHSMTVPAPSIARAVALVEAEIGPVQLAVEAGTAVNSPLWTDVGFVWPYPEPTETRPRAQSLRGPLVKAFLMAESMSLDDLLAVCRRVIPPQLCEASSSGGMVELAPHGATKATGLAFVTDALGIDPGDVLVFGDMPNDVPMFAWAGHGVAVAGAHREVIAIADEVTGPADEDGVASYLDRLLDG</sequence>
<dbReference type="Proteomes" id="UP000611640">
    <property type="component" value="Chromosome"/>
</dbReference>
<dbReference type="GO" id="GO:0005829">
    <property type="term" value="C:cytosol"/>
    <property type="evidence" value="ECO:0007669"/>
    <property type="project" value="TreeGrafter"/>
</dbReference>
<dbReference type="EMBL" id="AP023355">
    <property type="protein sequence ID" value="BCJ38667.1"/>
    <property type="molecule type" value="Genomic_DNA"/>
</dbReference>
<organism evidence="1 2">
    <name type="scientific">Actinocatenispora thailandica</name>
    <dbReference type="NCBI Taxonomy" id="227318"/>
    <lineage>
        <taxon>Bacteria</taxon>
        <taxon>Bacillati</taxon>
        <taxon>Actinomycetota</taxon>
        <taxon>Actinomycetes</taxon>
        <taxon>Micromonosporales</taxon>
        <taxon>Micromonosporaceae</taxon>
        <taxon>Actinocatenispora</taxon>
    </lineage>
</organism>
<name>A0A7R7DVK4_9ACTN</name>